<proteinExistence type="predicted"/>
<evidence type="ECO:0000313" key="2">
    <source>
        <dbReference type="Proteomes" id="UP000006001"/>
    </source>
</evidence>
<organism evidence="1 2">
    <name type="scientific">Slackia exigua (strain ATCC 700122 / DSM 15923 / CIP 105133 / JCM 11022 / KCTC 5966 / S-7)</name>
    <dbReference type="NCBI Taxonomy" id="649764"/>
    <lineage>
        <taxon>Bacteria</taxon>
        <taxon>Bacillati</taxon>
        <taxon>Actinomycetota</taxon>
        <taxon>Coriobacteriia</taxon>
        <taxon>Eggerthellales</taxon>
        <taxon>Eggerthellaceae</taxon>
        <taxon>Slackia</taxon>
    </lineage>
</organism>
<dbReference type="HOGENOM" id="CLU_2439182_0_0_11"/>
<accession>D0WJ07</accession>
<sequence length="90" mass="10090">MGPDCRLTCIWEVQIYGSELPTRPGVSIQNQTQPSIIDAKSRSCKGRARLHTTCSTWSPCVSPLRGPKPRPWASSYREWMRFAAARAEAP</sequence>
<evidence type="ECO:0000313" key="1">
    <source>
        <dbReference type="EMBL" id="EEZ60355.1"/>
    </source>
</evidence>
<name>D0WJ07_SLAES</name>
<comment type="caution">
    <text evidence="1">The sequence shown here is derived from an EMBL/GenBank/DDBJ whole genome shotgun (WGS) entry which is preliminary data.</text>
</comment>
<reference evidence="1" key="1">
    <citation type="submission" date="2009-10" db="EMBL/GenBank/DDBJ databases">
        <authorList>
            <person name="Weinstock G."/>
            <person name="Sodergren E."/>
            <person name="Clifton S."/>
            <person name="Fulton L."/>
            <person name="Fulton B."/>
            <person name="Courtney L."/>
            <person name="Fronick C."/>
            <person name="Harrison M."/>
            <person name="Strong C."/>
            <person name="Farmer C."/>
            <person name="Delahaunty K."/>
            <person name="Markovic C."/>
            <person name="Hall O."/>
            <person name="Minx P."/>
            <person name="Tomlinson C."/>
            <person name="Mitreva M."/>
            <person name="Nelson J."/>
            <person name="Hou S."/>
            <person name="Wollam A."/>
            <person name="Pepin K.H."/>
            <person name="Johnson M."/>
            <person name="Bhonagiri V."/>
            <person name="Nash W.E."/>
            <person name="Warren W."/>
            <person name="Chinwalla A."/>
            <person name="Mardis E.R."/>
            <person name="Wilson R.K."/>
        </authorList>
    </citation>
    <scope>NUCLEOTIDE SEQUENCE [LARGE SCALE GENOMIC DNA]</scope>
    <source>
        <strain evidence="1">ATCC 700122</strain>
    </source>
</reference>
<dbReference type="Proteomes" id="UP000006001">
    <property type="component" value="Unassembled WGS sequence"/>
</dbReference>
<gene>
    <name evidence="1" type="ORF">HMPREF0762_01832</name>
</gene>
<dbReference type="AlphaFoldDB" id="D0WJ07"/>
<dbReference type="STRING" id="649764.HMPREF0762_01832"/>
<protein>
    <submittedName>
        <fullName evidence="1">Uncharacterized protein</fullName>
    </submittedName>
</protein>
<keyword evidence="2" id="KW-1185">Reference proteome</keyword>
<dbReference type="EMBL" id="ACUX02000019">
    <property type="protein sequence ID" value="EEZ60355.1"/>
    <property type="molecule type" value="Genomic_DNA"/>
</dbReference>